<feature type="transmembrane region" description="Helical" evidence="5">
    <location>
        <begin position="431"/>
        <end position="458"/>
    </location>
</feature>
<dbReference type="Pfam" id="PF07679">
    <property type="entry name" value="I-set"/>
    <property type="match status" value="1"/>
</dbReference>
<dbReference type="InterPro" id="IPR036179">
    <property type="entry name" value="Ig-like_dom_sf"/>
</dbReference>
<dbReference type="InterPro" id="IPR003599">
    <property type="entry name" value="Ig_sub"/>
</dbReference>
<dbReference type="PROSITE" id="PS50835">
    <property type="entry name" value="IG_LIKE"/>
    <property type="match status" value="2"/>
</dbReference>
<organism evidence="8 9">
    <name type="scientific">Alligator mississippiensis</name>
    <name type="common">American alligator</name>
    <dbReference type="NCBI Taxonomy" id="8496"/>
    <lineage>
        <taxon>Eukaryota</taxon>
        <taxon>Metazoa</taxon>
        <taxon>Chordata</taxon>
        <taxon>Craniata</taxon>
        <taxon>Vertebrata</taxon>
        <taxon>Euteleostomi</taxon>
        <taxon>Archelosauria</taxon>
        <taxon>Archosauria</taxon>
        <taxon>Crocodylia</taxon>
        <taxon>Alligatoridae</taxon>
        <taxon>Alligatorinae</taxon>
        <taxon>Alligator</taxon>
    </lineage>
</organism>
<evidence type="ECO:0000256" key="4">
    <source>
        <dbReference type="SAM" id="MobiDB-lite"/>
    </source>
</evidence>
<dbReference type="Gene3D" id="2.60.40.10">
    <property type="entry name" value="Immunoglobulins"/>
    <property type="match status" value="4"/>
</dbReference>
<reference evidence="8 9" key="1">
    <citation type="journal article" date="2012" name="Genome Biol.">
        <title>Sequencing three crocodilian genomes to illuminate the evolution of archosaurs and amniotes.</title>
        <authorList>
            <person name="St John J.A."/>
            <person name="Braun E.L."/>
            <person name="Isberg S.R."/>
            <person name="Miles L.G."/>
            <person name="Chong A.Y."/>
            <person name="Gongora J."/>
            <person name="Dalzell P."/>
            <person name="Moran C."/>
            <person name="Bed'hom B."/>
            <person name="Abzhanov A."/>
            <person name="Burgess S.C."/>
            <person name="Cooksey A.M."/>
            <person name="Castoe T.A."/>
            <person name="Crawford N.G."/>
            <person name="Densmore L.D."/>
            <person name="Drew J.C."/>
            <person name="Edwards S.V."/>
            <person name="Faircloth B.C."/>
            <person name="Fujita M.K."/>
            <person name="Greenwold M.J."/>
            <person name="Hoffmann F.G."/>
            <person name="Howard J.M."/>
            <person name="Iguchi T."/>
            <person name="Janes D.E."/>
            <person name="Khan S.Y."/>
            <person name="Kohno S."/>
            <person name="de Koning A.J."/>
            <person name="Lance S.L."/>
            <person name="McCarthy F.M."/>
            <person name="McCormack J.E."/>
            <person name="Merchant M.E."/>
            <person name="Peterson D.G."/>
            <person name="Pollock D.D."/>
            <person name="Pourmand N."/>
            <person name="Raney B.J."/>
            <person name="Roessler K.A."/>
            <person name="Sanford J.R."/>
            <person name="Sawyer R.H."/>
            <person name="Schmidt C.J."/>
            <person name="Triplett E.W."/>
            <person name="Tuberville T.D."/>
            <person name="Venegas-Anaya M."/>
            <person name="Howard J.T."/>
            <person name="Jarvis E.D."/>
            <person name="Guillette L.J.Jr."/>
            <person name="Glenn T.C."/>
            <person name="Green R.E."/>
            <person name="Ray D.A."/>
        </authorList>
    </citation>
    <scope>NUCLEOTIDE SEQUENCE [LARGE SCALE GENOMIC DNA]</scope>
    <source>
        <strain evidence="8">KSC_2009_1</strain>
    </source>
</reference>
<feature type="domain" description="Fibronectin type-III" evidence="7">
    <location>
        <begin position="321"/>
        <end position="413"/>
    </location>
</feature>
<keyword evidence="5" id="KW-0472">Membrane</keyword>
<dbReference type="CDD" id="cd00063">
    <property type="entry name" value="FN3"/>
    <property type="match status" value="1"/>
</dbReference>
<dbReference type="STRING" id="8496.A0A151NLB8"/>
<keyword evidence="5" id="KW-0812">Transmembrane</keyword>
<dbReference type="Proteomes" id="UP000050525">
    <property type="component" value="Unassembled WGS sequence"/>
</dbReference>
<keyword evidence="3" id="KW-0393">Immunoglobulin domain</keyword>
<keyword evidence="9" id="KW-1185">Reference proteome</keyword>
<keyword evidence="1" id="KW-0677">Repeat</keyword>
<feature type="domain" description="Ig-like" evidence="6">
    <location>
        <begin position="216"/>
        <end position="315"/>
    </location>
</feature>
<evidence type="ECO:0000256" key="3">
    <source>
        <dbReference type="ARBA" id="ARBA00023319"/>
    </source>
</evidence>
<dbReference type="AlphaFoldDB" id="A0A151NLB8"/>
<evidence type="ECO:0000256" key="2">
    <source>
        <dbReference type="ARBA" id="ARBA00023157"/>
    </source>
</evidence>
<comment type="caution">
    <text evidence="8">The sequence shown here is derived from an EMBL/GenBank/DDBJ whole genome shotgun (WGS) entry which is preliminary data.</text>
</comment>
<dbReference type="CDD" id="cd00096">
    <property type="entry name" value="Ig"/>
    <property type="match status" value="2"/>
</dbReference>
<keyword evidence="2" id="KW-1015">Disulfide bond</keyword>
<name>A0A151NLB8_ALLMI</name>
<dbReference type="SMART" id="SM00408">
    <property type="entry name" value="IGc2"/>
    <property type="match status" value="2"/>
</dbReference>
<dbReference type="Pfam" id="PF00041">
    <property type="entry name" value="fn3"/>
    <property type="match status" value="1"/>
</dbReference>
<protein>
    <submittedName>
        <fullName evidence="8">Nephrin isoform B</fullName>
    </submittedName>
</protein>
<feature type="region of interest" description="Disordered" evidence="4">
    <location>
        <begin position="500"/>
        <end position="526"/>
    </location>
</feature>
<dbReference type="SMART" id="SM00409">
    <property type="entry name" value="IG"/>
    <property type="match status" value="3"/>
</dbReference>
<dbReference type="SUPFAM" id="SSF49265">
    <property type="entry name" value="Fibronectin type III"/>
    <property type="match status" value="1"/>
</dbReference>
<evidence type="ECO:0000313" key="9">
    <source>
        <dbReference type="Proteomes" id="UP000050525"/>
    </source>
</evidence>
<dbReference type="PANTHER" id="PTHR44170">
    <property type="entry name" value="PROTEIN SIDEKICK"/>
    <property type="match status" value="1"/>
</dbReference>
<dbReference type="EMBL" id="AKHW03002647">
    <property type="protein sequence ID" value="KYO37612.1"/>
    <property type="molecule type" value="Genomic_DNA"/>
</dbReference>
<evidence type="ECO:0000259" key="7">
    <source>
        <dbReference type="PROSITE" id="PS50853"/>
    </source>
</evidence>
<evidence type="ECO:0000259" key="6">
    <source>
        <dbReference type="PROSITE" id="PS50835"/>
    </source>
</evidence>
<evidence type="ECO:0000313" key="8">
    <source>
        <dbReference type="EMBL" id="KYO37612.1"/>
    </source>
</evidence>
<dbReference type="InterPro" id="IPR003961">
    <property type="entry name" value="FN3_dom"/>
</dbReference>
<evidence type="ECO:0000256" key="1">
    <source>
        <dbReference type="ARBA" id="ARBA00022737"/>
    </source>
</evidence>
<dbReference type="InterPro" id="IPR036116">
    <property type="entry name" value="FN3_sf"/>
</dbReference>
<dbReference type="InterPro" id="IPR013783">
    <property type="entry name" value="Ig-like_fold"/>
</dbReference>
<dbReference type="SUPFAM" id="SSF48726">
    <property type="entry name" value="Immunoglobulin"/>
    <property type="match status" value="3"/>
</dbReference>
<dbReference type="GO" id="GO:0098609">
    <property type="term" value="P:cell-cell adhesion"/>
    <property type="evidence" value="ECO:0007669"/>
    <property type="project" value="TreeGrafter"/>
</dbReference>
<dbReference type="PANTHER" id="PTHR44170:SF6">
    <property type="entry name" value="CONTACTIN"/>
    <property type="match status" value="1"/>
</dbReference>
<dbReference type="GO" id="GO:0016020">
    <property type="term" value="C:membrane"/>
    <property type="evidence" value="ECO:0007669"/>
    <property type="project" value="UniProtKB-SubCell"/>
</dbReference>
<dbReference type="InterPro" id="IPR003598">
    <property type="entry name" value="Ig_sub2"/>
</dbReference>
<dbReference type="Pfam" id="PF13927">
    <property type="entry name" value="Ig_3"/>
    <property type="match status" value="2"/>
</dbReference>
<gene>
    <name evidence="8" type="primary">NPHS1</name>
    <name evidence="8" type="ORF">Y1Q_0016607</name>
</gene>
<keyword evidence="5" id="KW-1133">Transmembrane helix</keyword>
<sequence>MNTFYQLDVKCEALWGLGSACTDPPEFSAEQPELVVGQEHGAVELPLLVSGNPPDLTCTWSFRGKDLIPEGSPRHHQVGPGKSLAVWNVTRADAGPYRAQCSNEEGANETLLHLLVHYAPSIRSLSDPTVVAEGAAAEIVCMADAVPAPPNMFQWTWLGPEERDLDDLEAVAAGAVGRLRVPAARRDQAGRYECRVDNGVGAPARASARLVVHFPPELERGPGWEKVAAPGDRLAMAVLRCRARGVPGVELSWTKDGTALDPEEPRYSTRSWREGPWYRSDLVIANVSAAADYAMFTCTAANTLGSARLDVQLLSTSHPDPPTGLQVVGVTPTSVSLAWTPGFDGGLRQQFRIRYRWPGAPSASYVDVFPGAASAFTLTSLHPGMPYSLAVTSRNALGESPPTPELHITTHELLGEPPPEEEPTLPEEGSFALPLLGGLGAVGGGLLLSNAALVLCMLRRRRGASEGMAERKKLSAENHYSSGEAVNPGARRTLLLDSGSEGSALSFGSRRPGLYPHPETPQDTGPTPWPYPPHHYEDLLEPYEEVGVSPAPPSRWGLAPWGGPEDPWGIYDRVAETALPGPGGVSELPFELRGELV</sequence>
<evidence type="ECO:0000256" key="5">
    <source>
        <dbReference type="SAM" id="Phobius"/>
    </source>
</evidence>
<accession>A0A151NLB8</accession>
<dbReference type="InterPro" id="IPR013098">
    <property type="entry name" value="Ig_I-set"/>
</dbReference>
<feature type="domain" description="Ig-like" evidence="6">
    <location>
        <begin position="120"/>
        <end position="211"/>
    </location>
</feature>
<dbReference type="InterPro" id="IPR007110">
    <property type="entry name" value="Ig-like_dom"/>
</dbReference>
<dbReference type="PROSITE" id="PS50853">
    <property type="entry name" value="FN3"/>
    <property type="match status" value="1"/>
</dbReference>
<proteinExistence type="predicted"/>
<dbReference type="SMART" id="SM00060">
    <property type="entry name" value="FN3"/>
    <property type="match status" value="1"/>
</dbReference>